<proteinExistence type="predicted"/>
<reference evidence="2 3" key="1">
    <citation type="submission" date="2024-01" db="EMBL/GenBank/DDBJ databases">
        <title>Comparative genomics of Cryptococcus and Kwoniella reveals pathogenesis evolution and contrasting modes of karyotype evolution via chromosome fusion or intercentromeric recombination.</title>
        <authorList>
            <person name="Coelho M.A."/>
            <person name="David-Palma M."/>
            <person name="Shea T."/>
            <person name="Bowers K."/>
            <person name="McGinley-Smith S."/>
            <person name="Mohammad A.W."/>
            <person name="Gnirke A."/>
            <person name="Yurkov A.M."/>
            <person name="Nowrousian M."/>
            <person name="Sun S."/>
            <person name="Cuomo C.A."/>
            <person name="Heitman J."/>
        </authorList>
    </citation>
    <scope>NUCLEOTIDE SEQUENCE [LARGE SCALE GENOMIC DNA]</scope>
    <source>
        <strain evidence="2 3">PYCC6329</strain>
    </source>
</reference>
<keyword evidence="3" id="KW-1185">Reference proteome</keyword>
<dbReference type="Proteomes" id="UP001358614">
    <property type="component" value="Chromosome 1"/>
</dbReference>
<evidence type="ECO:0000313" key="2">
    <source>
        <dbReference type="EMBL" id="WWD04889.1"/>
    </source>
</evidence>
<evidence type="ECO:0000313" key="3">
    <source>
        <dbReference type="Proteomes" id="UP001358614"/>
    </source>
</evidence>
<feature type="compositionally biased region" description="Gly residues" evidence="1">
    <location>
        <begin position="169"/>
        <end position="191"/>
    </location>
</feature>
<sequence>MFFLRYHDEQQAAGDSVLRLRGGGCFDWFDQCDLHKSTPSDLTGTGHTPMLPQLNDNDPTSFEDQKTKSKTKSKDKSQDKTKTKSKEGDVKIKDKGKKFKIKNKKDGSTQTIAKNESDPVVSPYTTGPTAGLGLGGTGSYEPIRRRRFDLGREGKQNRDQAQVPPEQVGEGGALGLSGCGGGNGNSWGGDGVSEPVIGSMEAAK</sequence>
<feature type="region of interest" description="Disordered" evidence="1">
    <location>
        <begin position="40"/>
        <end position="204"/>
    </location>
</feature>
<feature type="compositionally biased region" description="Basic and acidic residues" evidence="1">
    <location>
        <begin position="148"/>
        <end position="158"/>
    </location>
</feature>
<name>A0AAX4KFV7_9TREE</name>
<dbReference type="RefSeq" id="XP_066082856.1">
    <property type="nucleotide sequence ID" value="XM_066226759.1"/>
</dbReference>
<evidence type="ECO:0000256" key="1">
    <source>
        <dbReference type="SAM" id="MobiDB-lite"/>
    </source>
</evidence>
<dbReference type="KEGG" id="ker:91101764"/>
<feature type="compositionally biased region" description="Basic residues" evidence="1">
    <location>
        <begin position="94"/>
        <end position="103"/>
    </location>
</feature>
<accession>A0AAX4KFV7</accession>
<organism evidence="2 3">
    <name type="scientific">Kwoniella europaea PYCC6329</name>
    <dbReference type="NCBI Taxonomy" id="1423913"/>
    <lineage>
        <taxon>Eukaryota</taxon>
        <taxon>Fungi</taxon>
        <taxon>Dikarya</taxon>
        <taxon>Basidiomycota</taxon>
        <taxon>Agaricomycotina</taxon>
        <taxon>Tremellomycetes</taxon>
        <taxon>Tremellales</taxon>
        <taxon>Cryptococcaceae</taxon>
        <taxon>Kwoniella</taxon>
    </lineage>
</organism>
<gene>
    <name evidence="2" type="ORF">V865_002960</name>
</gene>
<dbReference type="EMBL" id="CP144089">
    <property type="protein sequence ID" value="WWD04889.1"/>
    <property type="molecule type" value="Genomic_DNA"/>
</dbReference>
<protein>
    <submittedName>
        <fullName evidence="2">Uncharacterized protein</fullName>
    </submittedName>
</protein>
<dbReference type="AlphaFoldDB" id="A0AAX4KFV7"/>
<dbReference type="GeneID" id="91101764"/>
<feature type="compositionally biased region" description="Basic and acidic residues" evidence="1">
    <location>
        <begin position="63"/>
        <end position="93"/>
    </location>
</feature>